<organism evidence="3 4">
    <name type="scientific">Bacillus yapensis</name>
    <dbReference type="NCBI Taxonomy" id="2492960"/>
    <lineage>
        <taxon>Bacteria</taxon>
        <taxon>Bacillati</taxon>
        <taxon>Bacillota</taxon>
        <taxon>Bacilli</taxon>
        <taxon>Bacillales</taxon>
        <taxon>Bacillaceae</taxon>
        <taxon>Bacillus</taxon>
    </lineage>
</organism>
<keyword evidence="2" id="KW-0472">Membrane</keyword>
<name>A0A431VXE3_9BACI</name>
<dbReference type="Proteomes" id="UP000271374">
    <property type="component" value="Unassembled WGS sequence"/>
</dbReference>
<feature type="transmembrane region" description="Helical" evidence="2">
    <location>
        <begin position="7"/>
        <end position="27"/>
    </location>
</feature>
<evidence type="ECO:0000313" key="3">
    <source>
        <dbReference type="EMBL" id="RTR27579.1"/>
    </source>
</evidence>
<feature type="compositionally biased region" description="Basic and acidic residues" evidence="1">
    <location>
        <begin position="74"/>
        <end position="90"/>
    </location>
</feature>
<keyword evidence="4" id="KW-1185">Reference proteome</keyword>
<feature type="compositionally biased region" description="Basic residues" evidence="1">
    <location>
        <begin position="97"/>
        <end position="106"/>
    </location>
</feature>
<sequence>MKRKGKTTLLSIIISVTFVFTLTYFSISAFSKENTSRGQVYEREAKEIEKTVSPRKETVGSTAPIVENRPTLQQKERPERPALGRPELEKVSGFQGKLKRVHSSGK</sequence>
<gene>
    <name evidence="3" type="ORF">EKG37_18835</name>
</gene>
<keyword evidence="2" id="KW-0812">Transmembrane</keyword>
<reference evidence="3 4" key="1">
    <citation type="submission" date="2018-12" db="EMBL/GenBank/DDBJ databases">
        <title>Bacillus yapensis draft genome sequence.</title>
        <authorList>
            <person name="Yu L."/>
            <person name="Xu X."/>
            <person name="Tang X."/>
        </authorList>
    </citation>
    <scope>NUCLEOTIDE SEQUENCE [LARGE SCALE GENOMIC DNA]</scope>
    <source>
        <strain evidence="3 4">XXST-01</strain>
    </source>
</reference>
<comment type="caution">
    <text evidence="3">The sequence shown here is derived from an EMBL/GenBank/DDBJ whole genome shotgun (WGS) entry which is preliminary data.</text>
</comment>
<dbReference type="RefSeq" id="WP_126410327.1">
    <property type="nucleotide sequence ID" value="NZ_RXNT01000018.1"/>
</dbReference>
<evidence type="ECO:0000256" key="1">
    <source>
        <dbReference type="SAM" id="MobiDB-lite"/>
    </source>
</evidence>
<dbReference type="EMBL" id="RXNT01000018">
    <property type="protein sequence ID" value="RTR27579.1"/>
    <property type="molecule type" value="Genomic_DNA"/>
</dbReference>
<evidence type="ECO:0000256" key="2">
    <source>
        <dbReference type="SAM" id="Phobius"/>
    </source>
</evidence>
<dbReference type="OrthoDB" id="9879678at2"/>
<evidence type="ECO:0000313" key="4">
    <source>
        <dbReference type="Proteomes" id="UP000271374"/>
    </source>
</evidence>
<accession>A0A431VXE3</accession>
<keyword evidence="2" id="KW-1133">Transmembrane helix</keyword>
<proteinExistence type="predicted"/>
<protein>
    <submittedName>
        <fullName evidence="3">Uncharacterized protein</fullName>
    </submittedName>
</protein>
<feature type="region of interest" description="Disordered" evidence="1">
    <location>
        <begin position="51"/>
        <end position="106"/>
    </location>
</feature>
<dbReference type="AlphaFoldDB" id="A0A431VXE3"/>